<evidence type="ECO:0000256" key="2">
    <source>
        <dbReference type="ARBA" id="ARBA00020110"/>
    </source>
</evidence>
<dbReference type="InterPro" id="IPR001492">
    <property type="entry name" value="Flagellin"/>
</dbReference>
<dbReference type="GO" id="GO:0005576">
    <property type="term" value="C:extracellular region"/>
    <property type="evidence" value="ECO:0007669"/>
    <property type="project" value="UniProtKB-SubCell"/>
</dbReference>
<reference evidence="7 8" key="1">
    <citation type="submission" date="2018-06" db="EMBL/GenBank/DDBJ databases">
        <authorList>
            <consortium name="Pathogen Informatics"/>
            <person name="Doyle S."/>
        </authorList>
    </citation>
    <scope>NUCLEOTIDE SEQUENCE [LARGE SCALE GENOMIC DNA]</scope>
    <source>
        <strain evidence="7 8">NCTC9836</strain>
    </source>
</reference>
<keyword evidence="7" id="KW-0966">Cell projection</keyword>
<dbReference type="PRINTS" id="PR00207">
    <property type="entry name" value="FLAGELLIN"/>
</dbReference>
<organism evidence="7 8">
    <name type="scientific">Clostridium putrefaciens</name>
    <dbReference type="NCBI Taxonomy" id="99675"/>
    <lineage>
        <taxon>Bacteria</taxon>
        <taxon>Bacillati</taxon>
        <taxon>Bacillota</taxon>
        <taxon>Clostridia</taxon>
        <taxon>Eubacteriales</taxon>
        <taxon>Clostridiaceae</taxon>
        <taxon>Clostridium</taxon>
    </lineage>
</organism>
<evidence type="ECO:0000259" key="5">
    <source>
        <dbReference type="Pfam" id="PF00669"/>
    </source>
</evidence>
<dbReference type="InterPro" id="IPR042187">
    <property type="entry name" value="Flagellin_C_sub2"/>
</dbReference>
<evidence type="ECO:0000313" key="7">
    <source>
        <dbReference type="EMBL" id="SUY47490.1"/>
    </source>
</evidence>
<evidence type="ECO:0000256" key="3">
    <source>
        <dbReference type="ARBA" id="ARBA00023143"/>
    </source>
</evidence>
<keyword evidence="7" id="KW-0282">Flagellum</keyword>
<keyword evidence="3 4" id="KW-0975">Bacterial flagellum</keyword>
<keyword evidence="4" id="KW-0964">Secreted</keyword>
<proteinExistence type="inferred from homology"/>
<protein>
    <recommendedName>
        <fullName evidence="2 4">Flagellin</fullName>
    </recommendedName>
</protein>
<dbReference type="GO" id="GO:0005198">
    <property type="term" value="F:structural molecule activity"/>
    <property type="evidence" value="ECO:0007669"/>
    <property type="project" value="UniProtKB-UniRule"/>
</dbReference>
<dbReference type="Proteomes" id="UP000254664">
    <property type="component" value="Unassembled WGS sequence"/>
</dbReference>
<sequence>MRLNHNMMSLNAYRTYTKNLAAQGKSMLRVSSGDKITRTMDNAAGMAQREQLRIQIRGLQMSQKNMQDGISMLQSAGGGLENVITALNRIRELTVSCDELKTKEDRESVQKEIDQMLNSVDSIANNTEFNGIKLLGKGIGEPPTIKMSAGANVGEYLDIPINNLTTTNLTDTKGNNLRSIDIVSLGNLDKSLDIIDASLDAVISIRSKYGALENRMESVYYMQRENSLIIESADSSIGDVDIAEEMMELTKSNLLVEACNAMIAQSNKLPQEALRVLERIR</sequence>
<gene>
    <name evidence="7" type="primary">hag_1</name>
    <name evidence="7" type="ORF">NCTC9836_01823</name>
</gene>
<dbReference type="PANTHER" id="PTHR42792">
    <property type="entry name" value="FLAGELLIN"/>
    <property type="match status" value="1"/>
</dbReference>
<keyword evidence="8" id="KW-1185">Reference proteome</keyword>
<name>A0A381J8A0_9CLOT</name>
<comment type="similarity">
    <text evidence="1 4">Belongs to the bacterial flagellin family.</text>
</comment>
<dbReference type="Pfam" id="PF00669">
    <property type="entry name" value="Flagellin_N"/>
    <property type="match status" value="1"/>
</dbReference>
<evidence type="ECO:0000256" key="1">
    <source>
        <dbReference type="ARBA" id="ARBA00005709"/>
    </source>
</evidence>
<dbReference type="Gene3D" id="1.20.1330.10">
    <property type="entry name" value="f41 fragment of flagellin, N-terminal domain"/>
    <property type="match status" value="1"/>
</dbReference>
<dbReference type="GO" id="GO:0009288">
    <property type="term" value="C:bacterial-type flagellum"/>
    <property type="evidence" value="ECO:0007669"/>
    <property type="project" value="UniProtKB-SubCell"/>
</dbReference>
<dbReference type="AlphaFoldDB" id="A0A381J8A0"/>
<dbReference type="Gene3D" id="6.10.10.10">
    <property type="entry name" value="Flagellar export chaperone, C-terminal domain"/>
    <property type="match status" value="1"/>
</dbReference>
<dbReference type="PANTHER" id="PTHR42792:SF2">
    <property type="entry name" value="FLAGELLIN"/>
    <property type="match status" value="1"/>
</dbReference>
<keyword evidence="7" id="KW-0969">Cilium</keyword>
<dbReference type="OrthoDB" id="9796789at2"/>
<dbReference type="SUPFAM" id="SSF64518">
    <property type="entry name" value="Phase 1 flagellin"/>
    <property type="match status" value="1"/>
</dbReference>
<dbReference type="InterPro" id="IPR046358">
    <property type="entry name" value="Flagellin_C"/>
</dbReference>
<comment type="subcellular location">
    <subcellularLocation>
        <location evidence="4">Secreted</location>
    </subcellularLocation>
    <subcellularLocation>
        <location evidence="4">Bacterial flagellum</location>
    </subcellularLocation>
</comment>
<dbReference type="EMBL" id="UFWZ01000001">
    <property type="protein sequence ID" value="SUY47490.1"/>
    <property type="molecule type" value="Genomic_DNA"/>
</dbReference>
<dbReference type="InterPro" id="IPR001029">
    <property type="entry name" value="Flagellin_N"/>
</dbReference>
<accession>A0A381J8A0</accession>
<evidence type="ECO:0000259" key="6">
    <source>
        <dbReference type="Pfam" id="PF00700"/>
    </source>
</evidence>
<evidence type="ECO:0000313" key="8">
    <source>
        <dbReference type="Proteomes" id="UP000254664"/>
    </source>
</evidence>
<feature type="domain" description="Flagellin C-terminal" evidence="6">
    <location>
        <begin position="192"/>
        <end position="277"/>
    </location>
</feature>
<comment type="function">
    <text evidence="4">Flagellin is the subunit protein which polymerizes to form the filaments of bacterial flagella.</text>
</comment>
<dbReference type="Pfam" id="PF00700">
    <property type="entry name" value="Flagellin_C"/>
    <property type="match status" value="1"/>
</dbReference>
<feature type="domain" description="Flagellin N-terminal" evidence="5">
    <location>
        <begin position="4"/>
        <end position="135"/>
    </location>
</feature>
<evidence type="ECO:0000256" key="4">
    <source>
        <dbReference type="RuleBase" id="RU362073"/>
    </source>
</evidence>
<dbReference type="RefSeq" id="WP_115641446.1">
    <property type="nucleotide sequence ID" value="NZ_UFWZ01000001.1"/>
</dbReference>